<protein>
    <submittedName>
        <fullName evidence="6">Protein-S-isoprenylcysteine O-methyltransferase Ste14</fullName>
    </submittedName>
</protein>
<sequence>MNPLNMLGFIVLILFYGSYLCKQVLLKRKGIDTNRLGRGNKPARTFIIETALKLATFSMAAVQIISLLVMEKGYLVLTSPIIRFTGISIAFLGTGVFITAMVCMKTSWRAGIDAIQRTSLVKSGIYRISRNPAFLGFDLFYIGFGLAFSNPVQLMFTLLCVAVLHLQILEEERFLPTAFGTAYEEYKQVTARYFLFF</sequence>
<evidence type="ECO:0000256" key="1">
    <source>
        <dbReference type="ARBA" id="ARBA00004127"/>
    </source>
</evidence>
<keyword evidence="4 5" id="KW-0472">Membrane</keyword>
<keyword evidence="3 5" id="KW-1133">Transmembrane helix</keyword>
<dbReference type="OrthoDB" id="9809773at2"/>
<dbReference type="Gene3D" id="1.20.120.1630">
    <property type="match status" value="1"/>
</dbReference>
<proteinExistence type="predicted"/>
<organism evidence="6 7">
    <name type="scientific">Lacrimispora xylanisolvens</name>
    <dbReference type="NCBI Taxonomy" id="384636"/>
    <lineage>
        <taxon>Bacteria</taxon>
        <taxon>Bacillati</taxon>
        <taxon>Bacillota</taxon>
        <taxon>Clostridia</taxon>
        <taxon>Lachnospirales</taxon>
        <taxon>Lachnospiraceae</taxon>
        <taxon>Lacrimispora</taxon>
    </lineage>
</organism>
<dbReference type="InterPro" id="IPR007318">
    <property type="entry name" value="Phopholipid_MeTrfase"/>
</dbReference>
<dbReference type="RefSeq" id="WP_104433974.1">
    <property type="nucleotide sequence ID" value="NZ_PTJA01000001.1"/>
</dbReference>
<name>A0A2S6HZ24_9FIRM</name>
<keyword evidence="6" id="KW-0808">Transferase</keyword>
<accession>A0A2S6HZ24</accession>
<evidence type="ECO:0000313" key="7">
    <source>
        <dbReference type="Proteomes" id="UP000237749"/>
    </source>
</evidence>
<dbReference type="AlphaFoldDB" id="A0A2S6HZ24"/>
<evidence type="ECO:0000256" key="3">
    <source>
        <dbReference type="ARBA" id="ARBA00022989"/>
    </source>
</evidence>
<feature type="transmembrane region" description="Helical" evidence="5">
    <location>
        <begin position="46"/>
        <end position="69"/>
    </location>
</feature>
<keyword evidence="2 5" id="KW-0812">Transmembrane</keyword>
<feature type="transmembrane region" description="Helical" evidence="5">
    <location>
        <begin position="125"/>
        <end position="146"/>
    </location>
</feature>
<dbReference type="PANTHER" id="PTHR12714">
    <property type="entry name" value="PROTEIN-S ISOPRENYLCYSTEINE O-METHYLTRANSFERASE"/>
    <property type="match status" value="1"/>
</dbReference>
<dbReference type="EMBL" id="PTJA01000001">
    <property type="protein sequence ID" value="PPK83308.1"/>
    <property type="molecule type" value="Genomic_DNA"/>
</dbReference>
<feature type="transmembrane region" description="Helical" evidence="5">
    <location>
        <begin position="81"/>
        <end position="104"/>
    </location>
</feature>
<gene>
    <name evidence="6" type="ORF">BXY41_101371</name>
</gene>
<dbReference type="GO" id="GO:0012505">
    <property type="term" value="C:endomembrane system"/>
    <property type="evidence" value="ECO:0007669"/>
    <property type="project" value="UniProtKB-SubCell"/>
</dbReference>
<feature type="transmembrane region" description="Helical" evidence="5">
    <location>
        <begin position="6"/>
        <end position="25"/>
    </location>
</feature>
<dbReference type="GO" id="GO:0008168">
    <property type="term" value="F:methyltransferase activity"/>
    <property type="evidence" value="ECO:0007669"/>
    <property type="project" value="UniProtKB-KW"/>
</dbReference>
<dbReference type="GO" id="GO:0032259">
    <property type="term" value="P:methylation"/>
    <property type="evidence" value="ECO:0007669"/>
    <property type="project" value="UniProtKB-KW"/>
</dbReference>
<evidence type="ECO:0000256" key="2">
    <source>
        <dbReference type="ARBA" id="ARBA00022692"/>
    </source>
</evidence>
<evidence type="ECO:0000256" key="4">
    <source>
        <dbReference type="ARBA" id="ARBA00023136"/>
    </source>
</evidence>
<keyword evidence="6" id="KW-0489">Methyltransferase</keyword>
<reference evidence="6 7" key="1">
    <citation type="submission" date="2018-02" db="EMBL/GenBank/DDBJ databases">
        <title>Genomic Encyclopedia of Archaeal and Bacterial Type Strains, Phase II (KMG-II): from individual species to whole genera.</title>
        <authorList>
            <person name="Goeker M."/>
        </authorList>
    </citation>
    <scope>NUCLEOTIDE SEQUENCE [LARGE SCALE GENOMIC DNA]</scope>
    <source>
        <strain evidence="6 7">DSM 3808</strain>
    </source>
</reference>
<dbReference type="Proteomes" id="UP000237749">
    <property type="component" value="Unassembled WGS sequence"/>
</dbReference>
<dbReference type="Pfam" id="PF04191">
    <property type="entry name" value="PEMT"/>
    <property type="match status" value="1"/>
</dbReference>
<comment type="subcellular location">
    <subcellularLocation>
        <location evidence="1">Endomembrane system</location>
        <topology evidence="1">Multi-pass membrane protein</topology>
    </subcellularLocation>
</comment>
<dbReference type="PANTHER" id="PTHR12714:SF9">
    <property type="entry name" value="PROTEIN-S-ISOPRENYLCYSTEINE O-METHYLTRANSFERASE"/>
    <property type="match status" value="1"/>
</dbReference>
<comment type="caution">
    <text evidence="6">The sequence shown here is derived from an EMBL/GenBank/DDBJ whole genome shotgun (WGS) entry which is preliminary data.</text>
</comment>
<evidence type="ECO:0000256" key="5">
    <source>
        <dbReference type="SAM" id="Phobius"/>
    </source>
</evidence>
<keyword evidence="7" id="KW-1185">Reference proteome</keyword>
<evidence type="ECO:0000313" key="6">
    <source>
        <dbReference type="EMBL" id="PPK83308.1"/>
    </source>
</evidence>